<keyword evidence="2" id="KW-0805">Transcription regulation</keyword>
<protein>
    <submittedName>
        <fullName evidence="6">LysR family transcriptional regulator</fullName>
    </submittedName>
</protein>
<dbReference type="RefSeq" id="WP_154154265.1">
    <property type="nucleotide sequence ID" value="NZ_SZWE01000002.1"/>
</dbReference>
<evidence type="ECO:0000256" key="3">
    <source>
        <dbReference type="ARBA" id="ARBA00023125"/>
    </source>
</evidence>
<comment type="similarity">
    <text evidence="1">Belongs to the LysR transcriptional regulatory family.</text>
</comment>
<evidence type="ECO:0000313" key="6">
    <source>
        <dbReference type="EMBL" id="MRU16791.1"/>
    </source>
</evidence>
<dbReference type="SUPFAM" id="SSF46785">
    <property type="entry name" value="Winged helix' DNA-binding domain"/>
    <property type="match status" value="1"/>
</dbReference>
<comment type="caution">
    <text evidence="6">The sequence shown here is derived from an EMBL/GenBank/DDBJ whole genome shotgun (WGS) entry which is preliminary data.</text>
</comment>
<organism evidence="6 7">
    <name type="scientific">Roseovarius bejariae</name>
    <dbReference type="NCBI Taxonomy" id="2576383"/>
    <lineage>
        <taxon>Bacteria</taxon>
        <taxon>Pseudomonadati</taxon>
        <taxon>Pseudomonadota</taxon>
        <taxon>Alphaproteobacteria</taxon>
        <taxon>Rhodobacterales</taxon>
        <taxon>Roseobacteraceae</taxon>
        <taxon>Roseovarius</taxon>
    </lineage>
</organism>
<keyword evidence="7" id="KW-1185">Reference proteome</keyword>
<dbReference type="InterPro" id="IPR005119">
    <property type="entry name" value="LysR_subst-bd"/>
</dbReference>
<dbReference type="FunFam" id="1.10.10.10:FF:000001">
    <property type="entry name" value="LysR family transcriptional regulator"/>
    <property type="match status" value="1"/>
</dbReference>
<keyword evidence="3" id="KW-0238">DNA-binding</keyword>
<reference evidence="6 7" key="1">
    <citation type="submission" date="2019-05" db="EMBL/GenBank/DDBJ databases">
        <title>Roseovarius bejariae sp. nov., a moderately halophylic bacterium isolated from a saline soil in Rambla Salada (Murcia).</title>
        <authorList>
            <person name="Castro D.J."/>
            <person name="Gomez-Altuve A."/>
            <person name="Reina J.C."/>
            <person name="Rodriguez M."/>
            <person name="Sampedro I."/>
            <person name="Llamas I."/>
            <person name="Martinez-Checa F."/>
        </authorList>
    </citation>
    <scope>NUCLEOTIDE SEQUENCE [LARGE SCALE GENOMIC DNA]</scope>
    <source>
        <strain evidence="6 7">A21</strain>
    </source>
</reference>
<evidence type="ECO:0000256" key="1">
    <source>
        <dbReference type="ARBA" id="ARBA00009437"/>
    </source>
</evidence>
<dbReference type="GO" id="GO:0003677">
    <property type="term" value="F:DNA binding"/>
    <property type="evidence" value="ECO:0007669"/>
    <property type="project" value="UniProtKB-KW"/>
</dbReference>
<dbReference type="Pfam" id="PF00126">
    <property type="entry name" value="HTH_1"/>
    <property type="match status" value="1"/>
</dbReference>
<dbReference type="PANTHER" id="PTHR30579:SF7">
    <property type="entry name" value="HTH-TYPE TRANSCRIPTIONAL REGULATOR LRHA-RELATED"/>
    <property type="match status" value="1"/>
</dbReference>
<proteinExistence type="inferred from homology"/>
<feature type="domain" description="HTH lysR-type" evidence="5">
    <location>
        <begin position="4"/>
        <end position="61"/>
    </location>
</feature>
<dbReference type="PANTHER" id="PTHR30579">
    <property type="entry name" value="TRANSCRIPTIONAL REGULATOR"/>
    <property type="match status" value="1"/>
</dbReference>
<dbReference type="Pfam" id="PF03466">
    <property type="entry name" value="LysR_substrate"/>
    <property type="match status" value="1"/>
</dbReference>
<sequence>MRNLDMTTLRSFLAVAEHGGVTRAAAALHLTQSAVSMQIKRLEEMLDIEVLDRSARRVSLTAAGEQLLGYARRIIEMNDEAVGRLTDTVYEGEIILGVPHDIFYPVIPRVLKAFNAAFPRMKVNLKSSSTMRLHEALRKGETDLILTTEEGVKPGGETLTEMTLRWTGARDGLAWKRRPLRLAFCSVCIFRPIVLRRLDEAGIDWEMAVESEDDRSVEALISADLAVGALLEDSIPPHQEAICTGGALPDLGVQVVNMYGAGRRDAPTEALAQMLRHEYGGGVAASNVVSLPS</sequence>
<evidence type="ECO:0000313" key="7">
    <source>
        <dbReference type="Proteomes" id="UP000564704"/>
    </source>
</evidence>
<dbReference type="Proteomes" id="UP000564704">
    <property type="component" value="Unassembled WGS sequence"/>
</dbReference>
<dbReference type="OrthoDB" id="8097684at2"/>
<dbReference type="InterPro" id="IPR000847">
    <property type="entry name" value="LysR_HTH_N"/>
</dbReference>
<accession>A0A844CN63</accession>
<dbReference type="AlphaFoldDB" id="A0A844CN63"/>
<gene>
    <name evidence="6" type="ORF">FDP25_15220</name>
</gene>
<dbReference type="EMBL" id="SZWE01000002">
    <property type="protein sequence ID" value="MRU16791.1"/>
    <property type="molecule type" value="Genomic_DNA"/>
</dbReference>
<dbReference type="PRINTS" id="PR00039">
    <property type="entry name" value="HTHLYSR"/>
</dbReference>
<evidence type="ECO:0000256" key="2">
    <source>
        <dbReference type="ARBA" id="ARBA00023015"/>
    </source>
</evidence>
<keyword evidence="4" id="KW-0804">Transcription</keyword>
<dbReference type="GO" id="GO:0003700">
    <property type="term" value="F:DNA-binding transcription factor activity"/>
    <property type="evidence" value="ECO:0007669"/>
    <property type="project" value="InterPro"/>
</dbReference>
<dbReference type="Gene3D" id="1.10.10.10">
    <property type="entry name" value="Winged helix-like DNA-binding domain superfamily/Winged helix DNA-binding domain"/>
    <property type="match status" value="1"/>
</dbReference>
<evidence type="ECO:0000256" key="4">
    <source>
        <dbReference type="ARBA" id="ARBA00023163"/>
    </source>
</evidence>
<name>A0A844CN63_9RHOB</name>
<dbReference type="Gene3D" id="3.40.190.10">
    <property type="entry name" value="Periplasmic binding protein-like II"/>
    <property type="match status" value="2"/>
</dbReference>
<dbReference type="PROSITE" id="PS50931">
    <property type="entry name" value="HTH_LYSR"/>
    <property type="match status" value="1"/>
</dbReference>
<dbReference type="SUPFAM" id="SSF53850">
    <property type="entry name" value="Periplasmic binding protein-like II"/>
    <property type="match status" value="1"/>
</dbReference>
<dbReference type="InterPro" id="IPR050176">
    <property type="entry name" value="LTTR"/>
</dbReference>
<evidence type="ECO:0000259" key="5">
    <source>
        <dbReference type="PROSITE" id="PS50931"/>
    </source>
</evidence>
<dbReference type="InterPro" id="IPR036388">
    <property type="entry name" value="WH-like_DNA-bd_sf"/>
</dbReference>
<dbReference type="InterPro" id="IPR036390">
    <property type="entry name" value="WH_DNA-bd_sf"/>
</dbReference>